<feature type="transmembrane region" description="Helical" evidence="1">
    <location>
        <begin position="20"/>
        <end position="40"/>
    </location>
</feature>
<feature type="transmembrane region" description="Helical" evidence="1">
    <location>
        <begin position="133"/>
        <end position="150"/>
    </location>
</feature>
<keyword evidence="1" id="KW-1133">Transmembrane helix</keyword>
<accession>A0A0L0FKU7</accession>
<organism evidence="2 3">
    <name type="scientific">Sphaeroforma arctica JP610</name>
    <dbReference type="NCBI Taxonomy" id="667725"/>
    <lineage>
        <taxon>Eukaryota</taxon>
        <taxon>Ichthyosporea</taxon>
        <taxon>Ichthyophonida</taxon>
        <taxon>Sphaeroforma</taxon>
    </lineage>
</organism>
<keyword evidence="1" id="KW-0812">Transmembrane</keyword>
<dbReference type="RefSeq" id="XP_014151311.1">
    <property type="nucleotide sequence ID" value="XM_014295836.1"/>
</dbReference>
<keyword evidence="3" id="KW-1185">Reference proteome</keyword>
<keyword evidence="1" id="KW-0472">Membrane</keyword>
<name>A0A0L0FKU7_9EUKA</name>
<protein>
    <submittedName>
        <fullName evidence="2">Uncharacterized protein</fullName>
    </submittedName>
</protein>
<evidence type="ECO:0000256" key="1">
    <source>
        <dbReference type="SAM" id="Phobius"/>
    </source>
</evidence>
<feature type="transmembrane region" description="Helical" evidence="1">
    <location>
        <begin position="170"/>
        <end position="188"/>
    </location>
</feature>
<evidence type="ECO:0000313" key="2">
    <source>
        <dbReference type="EMBL" id="KNC77409.1"/>
    </source>
</evidence>
<feature type="transmembrane region" description="Helical" evidence="1">
    <location>
        <begin position="61"/>
        <end position="80"/>
    </location>
</feature>
<feature type="transmembrane region" description="Helical" evidence="1">
    <location>
        <begin position="92"/>
        <end position="113"/>
    </location>
</feature>
<dbReference type="AlphaFoldDB" id="A0A0L0FKU7"/>
<proteinExistence type="predicted"/>
<dbReference type="GeneID" id="25910633"/>
<dbReference type="EMBL" id="KQ242740">
    <property type="protein sequence ID" value="KNC77409.1"/>
    <property type="molecule type" value="Genomic_DNA"/>
</dbReference>
<evidence type="ECO:0000313" key="3">
    <source>
        <dbReference type="Proteomes" id="UP000054560"/>
    </source>
</evidence>
<gene>
    <name evidence="2" type="ORF">SARC_10129</name>
</gene>
<sequence length="234" mass="27121">MVVRYLLLVLWSAEKYNLSLSFLMAEYLSVTGLLAWIVARERFLYVFVKHPFRQDVPLYEYHLRVVAGTLVVAVYSFLPYLITSLNQVPNVIYYALITIIPWQISIAMLAYYVYQTRTKVQSKFSDHRSNVRIGFFLVLFSNLIVLRACFFETHDGPYNGLLPHRFELFFFYFASMFKTSYTITELFLDTVLISGFDIDVGSHEKTTRTGNKLGYGIASNELSKGETLSQCREP</sequence>
<dbReference type="Proteomes" id="UP000054560">
    <property type="component" value="Unassembled WGS sequence"/>
</dbReference>
<reference evidence="2 3" key="1">
    <citation type="submission" date="2011-02" db="EMBL/GenBank/DDBJ databases">
        <title>The Genome Sequence of Sphaeroforma arctica JP610.</title>
        <authorList>
            <consortium name="The Broad Institute Genome Sequencing Platform"/>
            <person name="Russ C."/>
            <person name="Cuomo C."/>
            <person name="Young S.K."/>
            <person name="Zeng Q."/>
            <person name="Gargeya S."/>
            <person name="Alvarado L."/>
            <person name="Berlin A."/>
            <person name="Chapman S.B."/>
            <person name="Chen Z."/>
            <person name="Freedman E."/>
            <person name="Gellesch M."/>
            <person name="Goldberg J."/>
            <person name="Griggs A."/>
            <person name="Gujja S."/>
            <person name="Heilman E."/>
            <person name="Heiman D."/>
            <person name="Howarth C."/>
            <person name="Mehta T."/>
            <person name="Neiman D."/>
            <person name="Pearson M."/>
            <person name="Roberts A."/>
            <person name="Saif S."/>
            <person name="Shea T."/>
            <person name="Shenoy N."/>
            <person name="Sisk P."/>
            <person name="Stolte C."/>
            <person name="Sykes S."/>
            <person name="White J."/>
            <person name="Yandava C."/>
            <person name="Burger G."/>
            <person name="Gray M.W."/>
            <person name="Holland P.W.H."/>
            <person name="King N."/>
            <person name="Lang F.B.F."/>
            <person name="Roger A.J."/>
            <person name="Ruiz-Trillo I."/>
            <person name="Haas B."/>
            <person name="Nusbaum C."/>
            <person name="Birren B."/>
        </authorList>
    </citation>
    <scope>NUCLEOTIDE SEQUENCE [LARGE SCALE GENOMIC DNA]</scope>
    <source>
        <strain evidence="2 3">JP610</strain>
    </source>
</reference>